<reference evidence="1 2" key="1">
    <citation type="submission" date="2018-06" db="EMBL/GenBank/DDBJ databases">
        <title>Lujinxingia sediminis gen. nov. sp. nov., a new facultative anaerobic member of the class Deltaproteobacteria, and proposal of Lujinxingaceae fam. nov.</title>
        <authorList>
            <person name="Guo L.-Y."/>
            <person name="Li C.-M."/>
            <person name="Wang S."/>
            <person name="Du Z.-J."/>
        </authorList>
    </citation>
    <scope>NUCLEOTIDE SEQUENCE [LARGE SCALE GENOMIC DNA]</scope>
    <source>
        <strain evidence="1 2">FA350</strain>
    </source>
</reference>
<proteinExistence type="predicted"/>
<sequence>MSTKKITAPAASIEDNYTEYLDEECGFAYDIAEQMTRQDIATQDAIIQASPQELRALEDAMTAPVNGLHLWMLARAWEQAGEMGRYFDLCARLLAAEEAHPLVIYPEISRRVARQHALAGDFERAQRRLRAHQERWADDAQAAQLAALIGYLASPEANDSALRTLVAKSAEDAEIRFEIAEDLWLFERPDAAAAWLDEAGEVARQFDPATLVDVELLRARMARARTTA</sequence>
<evidence type="ECO:0000313" key="2">
    <source>
        <dbReference type="Proteomes" id="UP000249799"/>
    </source>
</evidence>
<organism evidence="1 2">
    <name type="scientific">Bradymonas sediminis</name>
    <dbReference type="NCBI Taxonomy" id="1548548"/>
    <lineage>
        <taxon>Bacteria</taxon>
        <taxon>Deltaproteobacteria</taxon>
        <taxon>Bradymonadales</taxon>
        <taxon>Bradymonadaceae</taxon>
        <taxon>Bradymonas</taxon>
    </lineage>
</organism>
<protein>
    <submittedName>
        <fullName evidence="1">Uncharacterized protein</fullName>
    </submittedName>
</protein>
<dbReference type="EMBL" id="CP030032">
    <property type="protein sequence ID" value="AWV89425.1"/>
    <property type="molecule type" value="Genomic_DNA"/>
</dbReference>
<dbReference type="OrthoDB" id="9993050at2"/>
<gene>
    <name evidence="1" type="ORF">DN745_08770</name>
</gene>
<dbReference type="AlphaFoldDB" id="A0A2Z4FKU3"/>
<dbReference type="Proteomes" id="UP000249799">
    <property type="component" value="Chromosome"/>
</dbReference>
<keyword evidence="2" id="KW-1185">Reference proteome</keyword>
<accession>A0A2Z4FKU3</accession>
<dbReference type="KEGG" id="bsed:DN745_08770"/>
<dbReference type="RefSeq" id="WP_111334029.1">
    <property type="nucleotide sequence ID" value="NZ_CP030032.1"/>
</dbReference>
<evidence type="ECO:0000313" key="1">
    <source>
        <dbReference type="EMBL" id="AWV89425.1"/>
    </source>
</evidence>
<name>A0A2Z4FKU3_9DELT</name>